<keyword evidence="1" id="KW-0862">Zinc</keyword>
<evidence type="ECO:0000313" key="4">
    <source>
        <dbReference type="Proteomes" id="UP000724874"/>
    </source>
</evidence>
<dbReference type="AlphaFoldDB" id="A0A9P5NVQ1"/>
<feature type="non-terminal residue" evidence="3">
    <location>
        <position position="177"/>
    </location>
</feature>
<evidence type="ECO:0000259" key="2">
    <source>
        <dbReference type="PROSITE" id="PS50966"/>
    </source>
</evidence>
<sequence length="177" mass="20027">SHKFTCGIRTNGRVEVENCITKAVGSPKKSLKELFDALNVWTDGQSVKELIRVRDYAAPYAVHVCHEQMKLSMFDNVKPLQLPAGIQDWHMINNFQNDNSHISTVFLLRLIRGRGLTVQHLIRVMHKGTHSLHIVTLLPDGNYVCDCCMGMNLGLPCRHYFAVLSTIKTLKFNLGII</sequence>
<dbReference type="InterPro" id="IPR007527">
    <property type="entry name" value="Znf_SWIM"/>
</dbReference>
<keyword evidence="4" id="KW-1185">Reference proteome</keyword>
<dbReference type="PROSITE" id="PS50966">
    <property type="entry name" value="ZF_SWIM"/>
    <property type="match status" value="1"/>
</dbReference>
<keyword evidence="1" id="KW-0479">Metal-binding</keyword>
<accession>A0A9P5NVQ1</accession>
<dbReference type="EMBL" id="JADNYJ010000016">
    <property type="protein sequence ID" value="KAF8906964.1"/>
    <property type="molecule type" value="Genomic_DNA"/>
</dbReference>
<feature type="non-terminal residue" evidence="3">
    <location>
        <position position="1"/>
    </location>
</feature>
<name>A0A9P5NVQ1_GYMJU</name>
<feature type="domain" description="SWIM-type" evidence="2">
    <location>
        <begin position="133"/>
        <end position="168"/>
    </location>
</feature>
<evidence type="ECO:0000313" key="3">
    <source>
        <dbReference type="EMBL" id="KAF8906964.1"/>
    </source>
</evidence>
<dbReference type="OrthoDB" id="3261031at2759"/>
<proteinExistence type="predicted"/>
<comment type="caution">
    <text evidence="3">The sequence shown here is derived from an EMBL/GenBank/DDBJ whole genome shotgun (WGS) entry which is preliminary data.</text>
</comment>
<dbReference type="Proteomes" id="UP000724874">
    <property type="component" value="Unassembled WGS sequence"/>
</dbReference>
<gene>
    <name evidence="3" type="ORF">CPB84DRAFT_1639790</name>
</gene>
<reference evidence="3" key="1">
    <citation type="submission" date="2020-11" db="EMBL/GenBank/DDBJ databases">
        <authorList>
            <consortium name="DOE Joint Genome Institute"/>
            <person name="Ahrendt S."/>
            <person name="Riley R."/>
            <person name="Andreopoulos W."/>
            <person name="LaButti K."/>
            <person name="Pangilinan J."/>
            <person name="Ruiz-duenas F.J."/>
            <person name="Barrasa J.M."/>
            <person name="Sanchez-Garcia M."/>
            <person name="Camarero S."/>
            <person name="Miyauchi S."/>
            <person name="Serrano A."/>
            <person name="Linde D."/>
            <person name="Babiker R."/>
            <person name="Drula E."/>
            <person name="Ayuso-Fernandez I."/>
            <person name="Pacheco R."/>
            <person name="Padilla G."/>
            <person name="Ferreira P."/>
            <person name="Barriuso J."/>
            <person name="Kellner H."/>
            <person name="Castanera R."/>
            <person name="Alfaro M."/>
            <person name="Ramirez L."/>
            <person name="Pisabarro A.G."/>
            <person name="Kuo A."/>
            <person name="Tritt A."/>
            <person name="Lipzen A."/>
            <person name="He G."/>
            <person name="Yan M."/>
            <person name="Ng V."/>
            <person name="Cullen D."/>
            <person name="Martin F."/>
            <person name="Rosso M.-N."/>
            <person name="Henrissat B."/>
            <person name="Hibbett D."/>
            <person name="Martinez A.T."/>
            <person name="Grigoriev I.V."/>
        </authorList>
    </citation>
    <scope>NUCLEOTIDE SEQUENCE</scope>
    <source>
        <strain evidence="3">AH 44721</strain>
    </source>
</reference>
<dbReference type="GO" id="GO:0008270">
    <property type="term" value="F:zinc ion binding"/>
    <property type="evidence" value="ECO:0007669"/>
    <property type="project" value="UniProtKB-KW"/>
</dbReference>
<evidence type="ECO:0000256" key="1">
    <source>
        <dbReference type="PROSITE-ProRule" id="PRU00325"/>
    </source>
</evidence>
<protein>
    <recommendedName>
        <fullName evidence="2">SWIM-type domain-containing protein</fullName>
    </recommendedName>
</protein>
<organism evidence="3 4">
    <name type="scientific">Gymnopilus junonius</name>
    <name type="common">Spectacular rustgill mushroom</name>
    <name type="synonym">Gymnopilus spectabilis subsp. junonius</name>
    <dbReference type="NCBI Taxonomy" id="109634"/>
    <lineage>
        <taxon>Eukaryota</taxon>
        <taxon>Fungi</taxon>
        <taxon>Dikarya</taxon>
        <taxon>Basidiomycota</taxon>
        <taxon>Agaricomycotina</taxon>
        <taxon>Agaricomycetes</taxon>
        <taxon>Agaricomycetidae</taxon>
        <taxon>Agaricales</taxon>
        <taxon>Agaricineae</taxon>
        <taxon>Hymenogastraceae</taxon>
        <taxon>Gymnopilus</taxon>
    </lineage>
</organism>
<keyword evidence="1" id="KW-0863">Zinc-finger</keyword>